<keyword evidence="3" id="KW-1185">Reference proteome</keyword>
<dbReference type="Gene3D" id="3.90.1530.30">
    <property type="match status" value="1"/>
</dbReference>
<dbReference type="InterPro" id="IPR050336">
    <property type="entry name" value="Chromosome_partition/occlusion"/>
</dbReference>
<evidence type="ECO:0000259" key="1">
    <source>
        <dbReference type="SMART" id="SM00470"/>
    </source>
</evidence>
<name>A0ABT6N4Q3_9SPHN</name>
<dbReference type="CDD" id="cd16411">
    <property type="entry name" value="ParB_N_like"/>
    <property type="match status" value="1"/>
</dbReference>
<dbReference type="Pfam" id="PF02195">
    <property type="entry name" value="ParB_N"/>
    <property type="match status" value="1"/>
</dbReference>
<dbReference type="InterPro" id="IPR011111">
    <property type="entry name" value="Plasmid_RepB"/>
</dbReference>
<dbReference type="Pfam" id="PF07506">
    <property type="entry name" value="RepB"/>
    <property type="match status" value="1"/>
</dbReference>
<dbReference type="Proteomes" id="UP001160625">
    <property type="component" value="Unassembled WGS sequence"/>
</dbReference>
<dbReference type="RefSeq" id="WP_281045327.1">
    <property type="nucleotide sequence ID" value="NZ_JARYGZ010000002.1"/>
</dbReference>
<accession>A0ABT6N4Q3</accession>
<dbReference type="Gene3D" id="1.10.10.2830">
    <property type="match status" value="1"/>
</dbReference>
<dbReference type="SMART" id="SM00470">
    <property type="entry name" value="ParB"/>
    <property type="match status" value="1"/>
</dbReference>
<dbReference type="EMBL" id="JARYGZ010000002">
    <property type="protein sequence ID" value="MDH7639963.1"/>
    <property type="molecule type" value="Genomic_DNA"/>
</dbReference>
<dbReference type="PANTHER" id="PTHR33375">
    <property type="entry name" value="CHROMOSOME-PARTITIONING PROTEIN PARB-RELATED"/>
    <property type="match status" value="1"/>
</dbReference>
<feature type="domain" description="ParB-like N-terminal" evidence="1">
    <location>
        <begin position="9"/>
        <end position="95"/>
    </location>
</feature>
<proteinExistence type="predicted"/>
<comment type="caution">
    <text evidence="2">The sequence shown here is derived from an EMBL/GenBank/DDBJ whole genome shotgun (WGS) entry which is preliminary data.</text>
</comment>
<evidence type="ECO:0000313" key="2">
    <source>
        <dbReference type="EMBL" id="MDH7639963.1"/>
    </source>
</evidence>
<dbReference type="SUPFAM" id="SSF110849">
    <property type="entry name" value="ParB/Sulfiredoxin"/>
    <property type="match status" value="1"/>
</dbReference>
<sequence length="290" mass="32386">MTQNVPDIVMVPVGSIEILNPRARNRRIFEELVDSISKVGLKKPITVTATEDGYALVCGQGRLEAFIELKQTLIPAIVIDVSREEAYVLSLVENMARRNHSPLELIREVGALRDRGYTLQQVGDKLGFSHEYVSVICTMLDRGEERLLNAVERGVIPHCVAYEIAMAPDLEVQRALADAYEKGMVATSQIVAIRRLVDERAQIGKAMKSVARPHRGLKPTAASLVRTYQKEVERQKQLVRKASLTQSRLMFVVNALKRLLAEEHFVTLLRAEAMETLPLPLAERIGIAKA</sequence>
<reference evidence="2" key="1">
    <citation type="submission" date="2023-04" db="EMBL/GenBank/DDBJ databases">
        <title>Sphingomonas sp. MAHUQ-71 isolated from rice field.</title>
        <authorList>
            <person name="Huq M.A."/>
        </authorList>
    </citation>
    <scope>NUCLEOTIDE SEQUENCE</scope>
    <source>
        <strain evidence="2">MAHUQ-71</strain>
    </source>
</reference>
<evidence type="ECO:0000313" key="3">
    <source>
        <dbReference type="Proteomes" id="UP001160625"/>
    </source>
</evidence>
<gene>
    <name evidence="2" type="ORF">QGN17_14600</name>
</gene>
<dbReference type="PANTHER" id="PTHR33375:SF1">
    <property type="entry name" value="CHROMOSOME-PARTITIONING PROTEIN PARB-RELATED"/>
    <property type="match status" value="1"/>
</dbReference>
<protein>
    <submittedName>
        <fullName evidence="2">Plasmid partitioning protein RepB C-terminal domain-containing protein</fullName>
    </submittedName>
</protein>
<dbReference type="SUPFAM" id="SSF109709">
    <property type="entry name" value="KorB DNA-binding domain-like"/>
    <property type="match status" value="1"/>
</dbReference>
<dbReference type="InterPro" id="IPR036086">
    <property type="entry name" value="ParB/Sulfiredoxin_sf"/>
</dbReference>
<organism evidence="2 3">
    <name type="scientific">Sphingomonas oryzagri</name>
    <dbReference type="NCBI Taxonomy" id="3042314"/>
    <lineage>
        <taxon>Bacteria</taxon>
        <taxon>Pseudomonadati</taxon>
        <taxon>Pseudomonadota</taxon>
        <taxon>Alphaproteobacteria</taxon>
        <taxon>Sphingomonadales</taxon>
        <taxon>Sphingomonadaceae</taxon>
        <taxon>Sphingomonas</taxon>
    </lineage>
</organism>
<dbReference type="InterPro" id="IPR003115">
    <property type="entry name" value="ParB_N"/>
</dbReference>